<keyword evidence="2" id="KW-1185">Reference proteome</keyword>
<sequence length="53" mass="6041">MKSDQKNTPGQPREAVKSTWKNRLTHWLEIARNALVRAEKKIIDNFRVPPGGG</sequence>
<evidence type="ECO:0000313" key="1">
    <source>
        <dbReference type="EMBL" id="MBD7960219.1"/>
    </source>
</evidence>
<evidence type="ECO:0000313" key="2">
    <source>
        <dbReference type="Proteomes" id="UP000634919"/>
    </source>
</evidence>
<reference evidence="1 2" key="1">
    <citation type="submission" date="2020-08" db="EMBL/GenBank/DDBJ databases">
        <title>A Genomic Blueprint of the Chicken Gut Microbiome.</title>
        <authorList>
            <person name="Gilroy R."/>
            <person name="Ravi A."/>
            <person name="Getino M."/>
            <person name="Pursley I."/>
            <person name="Horton D.L."/>
            <person name="Alikhan N.-F."/>
            <person name="Baker D."/>
            <person name="Gharbi K."/>
            <person name="Hall N."/>
            <person name="Watson M."/>
            <person name="Adriaenssens E.M."/>
            <person name="Foster-Nyarko E."/>
            <person name="Jarju S."/>
            <person name="Secka A."/>
            <person name="Antonio M."/>
            <person name="Oren A."/>
            <person name="Chaudhuri R."/>
            <person name="La Ragione R.M."/>
            <person name="Hildebrand F."/>
            <person name="Pallen M.J."/>
        </authorList>
    </citation>
    <scope>NUCLEOTIDE SEQUENCE [LARGE SCALE GENOMIC DNA]</scope>
    <source>
        <strain evidence="1 2">Sa2CVA6</strain>
    </source>
</reference>
<comment type="caution">
    <text evidence="1">The sequence shown here is derived from an EMBL/GenBank/DDBJ whole genome shotgun (WGS) entry which is preliminary data.</text>
</comment>
<dbReference type="EMBL" id="JACSQK010000003">
    <property type="protein sequence ID" value="MBD7960219.1"/>
    <property type="molecule type" value="Genomic_DNA"/>
</dbReference>
<organism evidence="1 2">
    <name type="scientific">Comamonas avium</name>
    <dbReference type="NCBI Taxonomy" id="2762231"/>
    <lineage>
        <taxon>Bacteria</taxon>
        <taxon>Pseudomonadati</taxon>
        <taxon>Pseudomonadota</taxon>
        <taxon>Betaproteobacteria</taxon>
        <taxon>Burkholderiales</taxon>
        <taxon>Comamonadaceae</taxon>
        <taxon>Comamonas</taxon>
    </lineage>
</organism>
<dbReference type="Proteomes" id="UP000634919">
    <property type="component" value="Unassembled WGS sequence"/>
</dbReference>
<gene>
    <name evidence="1" type="ORF">H9646_06965</name>
</gene>
<dbReference type="RefSeq" id="WP_225214030.1">
    <property type="nucleotide sequence ID" value="NZ_JACSQK010000003.1"/>
</dbReference>
<accession>A0ABR8S9Q6</accession>
<proteinExistence type="predicted"/>
<protein>
    <submittedName>
        <fullName evidence="1">Uncharacterized protein</fullName>
    </submittedName>
</protein>
<name>A0ABR8S9Q6_9BURK</name>